<evidence type="ECO:0000259" key="3">
    <source>
        <dbReference type="PROSITE" id="PS50892"/>
    </source>
</evidence>
<dbReference type="AlphaFoldDB" id="A0AAV5VK92"/>
<keyword evidence="2" id="KW-0812">Transmembrane</keyword>
<proteinExistence type="predicted"/>
<keyword evidence="2" id="KW-0472">Membrane</keyword>
<dbReference type="SUPFAM" id="SSF58038">
    <property type="entry name" value="SNARE fusion complex"/>
    <property type="match status" value="1"/>
</dbReference>
<evidence type="ECO:0000256" key="2">
    <source>
        <dbReference type="SAM" id="Phobius"/>
    </source>
</evidence>
<gene>
    <name evidence="4" type="ORF">PFISCL1PPCAC_10323</name>
</gene>
<dbReference type="PROSITE" id="PS50892">
    <property type="entry name" value="V_SNARE"/>
    <property type="match status" value="1"/>
</dbReference>
<keyword evidence="1" id="KW-0175">Coiled coil</keyword>
<dbReference type="GO" id="GO:0016192">
    <property type="term" value="P:vesicle-mediated transport"/>
    <property type="evidence" value="ECO:0007669"/>
    <property type="project" value="InterPro"/>
</dbReference>
<feature type="domain" description="V-SNARE coiled-coil homology" evidence="3">
    <location>
        <begin position="22"/>
        <end position="82"/>
    </location>
</feature>
<dbReference type="PRINTS" id="PR00219">
    <property type="entry name" value="SYNAPTOBREVN"/>
</dbReference>
<protein>
    <recommendedName>
        <fullName evidence="3">V-SNARE coiled-coil homology domain-containing protein</fullName>
    </recommendedName>
</protein>
<evidence type="ECO:0000256" key="1">
    <source>
        <dbReference type="PROSITE-ProRule" id="PRU00290"/>
    </source>
</evidence>
<feature type="transmembrane region" description="Helical" evidence="2">
    <location>
        <begin position="84"/>
        <end position="105"/>
    </location>
</feature>
<comment type="caution">
    <text evidence="4">The sequence shown here is derived from an EMBL/GenBank/DDBJ whole genome shotgun (WGS) entry which is preliminary data.</text>
</comment>
<keyword evidence="5" id="KW-1185">Reference proteome</keyword>
<dbReference type="InterPro" id="IPR001388">
    <property type="entry name" value="Synaptobrevin-like"/>
</dbReference>
<evidence type="ECO:0000313" key="5">
    <source>
        <dbReference type="Proteomes" id="UP001432322"/>
    </source>
</evidence>
<accession>A0AAV5VK92</accession>
<dbReference type="GO" id="GO:0016020">
    <property type="term" value="C:membrane"/>
    <property type="evidence" value="ECO:0007669"/>
    <property type="project" value="InterPro"/>
</dbReference>
<dbReference type="InterPro" id="IPR016444">
    <property type="entry name" value="Synaptobrevin/VAMP"/>
</dbReference>
<name>A0AAV5VK92_9BILA</name>
<dbReference type="InterPro" id="IPR042855">
    <property type="entry name" value="V_SNARE_CC"/>
</dbReference>
<dbReference type="Gene3D" id="1.20.5.110">
    <property type="match status" value="1"/>
</dbReference>
<dbReference type="EMBL" id="BTSY01000003">
    <property type="protein sequence ID" value="GMT19026.1"/>
    <property type="molecule type" value="Genomic_DNA"/>
</dbReference>
<reference evidence="4" key="1">
    <citation type="submission" date="2023-10" db="EMBL/GenBank/DDBJ databases">
        <title>Genome assembly of Pristionchus species.</title>
        <authorList>
            <person name="Yoshida K."/>
            <person name="Sommer R.J."/>
        </authorList>
    </citation>
    <scope>NUCLEOTIDE SEQUENCE</scope>
    <source>
        <strain evidence="4">RS5133</strain>
    </source>
</reference>
<keyword evidence="2" id="KW-1133">Transmembrane helix</keyword>
<dbReference type="Proteomes" id="UP001432322">
    <property type="component" value="Unassembled WGS sequence"/>
</dbReference>
<sequence>MNHFGLPVTQFNSSSKQQIDDHIMRTQLELDQVMRIMRSNIEKLAQRGDKLDELTLRADALHESTNQFGTTSHTIVRHYRRPPYLFYASIILSVFTLLVSAYYLYLCLTAKQGME</sequence>
<dbReference type="PANTHER" id="PTHR45701">
    <property type="entry name" value="SYNAPTOBREVIN FAMILY MEMBER"/>
    <property type="match status" value="1"/>
</dbReference>
<dbReference type="Pfam" id="PF00957">
    <property type="entry name" value="Synaptobrevin"/>
    <property type="match status" value="1"/>
</dbReference>
<organism evidence="4 5">
    <name type="scientific">Pristionchus fissidentatus</name>
    <dbReference type="NCBI Taxonomy" id="1538716"/>
    <lineage>
        <taxon>Eukaryota</taxon>
        <taxon>Metazoa</taxon>
        <taxon>Ecdysozoa</taxon>
        <taxon>Nematoda</taxon>
        <taxon>Chromadorea</taxon>
        <taxon>Rhabditida</taxon>
        <taxon>Rhabditina</taxon>
        <taxon>Diplogasteromorpha</taxon>
        <taxon>Diplogasteroidea</taxon>
        <taxon>Neodiplogasteridae</taxon>
        <taxon>Pristionchus</taxon>
    </lineage>
</organism>
<evidence type="ECO:0000313" key="4">
    <source>
        <dbReference type="EMBL" id="GMT19026.1"/>
    </source>
</evidence>